<dbReference type="RefSeq" id="WP_270150286.1">
    <property type="nucleotide sequence ID" value="NZ_CP115450.1"/>
</dbReference>
<evidence type="ECO:0000313" key="3">
    <source>
        <dbReference type="Proteomes" id="UP001212821"/>
    </source>
</evidence>
<organism evidence="2 3">
    <name type="scientific">Kitasatospora cathayae</name>
    <dbReference type="NCBI Taxonomy" id="3004092"/>
    <lineage>
        <taxon>Bacteria</taxon>
        <taxon>Bacillati</taxon>
        <taxon>Actinomycetota</taxon>
        <taxon>Actinomycetes</taxon>
        <taxon>Kitasatosporales</taxon>
        <taxon>Streptomycetaceae</taxon>
        <taxon>Kitasatospora</taxon>
    </lineage>
</organism>
<evidence type="ECO:0000313" key="2">
    <source>
        <dbReference type="EMBL" id="WBP91115.1"/>
    </source>
</evidence>
<sequence>MAEPDVAATVGVLRHLIERYVHRVRSTMLSEEDGAAPPAGGAADGDGCAVRDAVEP</sequence>
<dbReference type="Proteomes" id="UP001212821">
    <property type="component" value="Chromosome"/>
</dbReference>
<proteinExistence type="predicted"/>
<feature type="compositionally biased region" description="Low complexity" evidence="1">
    <location>
        <begin position="35"/>
        <end position="47"/>
    </location>
</feature>
<protein>
    <recommendedName>
        <fullName evidence="4">Integrase</fullName>
    </recommendedName>
</protein>
<gene>
    <name evidence="2" type="ORF">O1G21_38065</name>
</gene>
<name>A0ABY7QEJ2_9ACTN</name>
<keyword evidence="3" id="KW-1185">Reference proteome</keyword>
<accession>A0ABY7QEJ2</accession>
<evidence type="ECO:0000256" key="1">
    <source>
        <dbReference type="SAM" id="MobiDB-lite"/>
    </source>
</evidence>
<feature type="region of interest" description="Disordered" evidence="1">
    <location>
        <begin position="30"/>
        <end position="56"/>
    </location>
</feature>
<evidence type="ECO:0008006" key="4">
    <source>
        <dbReference type="Google" id="ProtNLM"/>
    </source>
</evidence>
<dbReference type="EMBL" id="CP115450">
    <property type="protein sequence ID" value="WBP91115.1"/>
    <property type="molecule type" value="Genomic_DNA"/>
</dbReference>
<reference evidence="3" key="1">
    <citation type="submission" date="2022-12" db="EMBL/GenBank/DDBJ databases">
        <authorList>
            <person name="Mo P."/>
        </authorList>
    </citation>
    <scope>NUCLEOTIDE SEQUENCE [LARGE SCALE GENOMIC DNA]</scope>
    <source>
        <strain evidence="3">HUAS 3-15</strain>
    </source>
</reference>